<proteinExistence type="predicted"/>
<keyword evidence="2" id="KW-1185">Reference proteome</keyword>
<evidence type="ECO:0000313" key="2">
    <source>
        <dbReference type="Proteomes" id="UP000541444"/>
    </source>
</evidence>
<dbReference type="Proteomes" id="UP000541444">
    <property type="component" value="Unassembled WGS sequence"/>
</dbReference>
<evidence type="ECO:0000313" key="1">
    <source>
        <dbReference type="EMBL" id="KAF6166236.1"/>
    </source>
</evidence>
<dbReference type="EMBL" id="JACGCM010000805">
    <property type="protein sequence ID" value="KAF6166236.1"/>
    <property type="molecule type" value="Genomic_DNA"/>
</dbReference>
<sequence length="446" mass="51130">MVEERDRLGRHLMLKGYFEEEVDTIKADTYVKEGDDEEARVVGVVDGLDGAFRQTVLDNQGDDAELPEGGSEKALREMSLRVKDLESGLAREREASKALLSAIEMHGKNLMLLIHNNTSKVCTLKVERRFMKCSSENDLQTFSLKVFVELDSSRSREDNVLMCNREFVEQFDKMNEANENTKDQYIKAYLRLVKLTQIVSDLTFQVKEKDYEIKKGLKELSETCPLRIWNSGKCKEGTMTLMRESHDLNLNRRKPLRVAREHSGGSRTKVKAHLVRGDVVSLSGRIRELESDVSCIQGHVQKGNANLRECQHKLDVALIREKVLEGEIIAKESLVKNKEELLKDLSAREELNAELGRFRARVVDLQAMNLAESAKYIAKLEEDVIYYNKVDADIIEQKNKHARLKSRLKRLQARFVTMVVPDASRSDLLRVIVAYFIEKVKRLESE</sequence>
<dbReference type="AlphaFoldDB" id="A0A7J7NGC4"/>
<organism evidence="1 2">
    <name type="scientific">Kingdonia uniflora</name>
    <dbReference type="NCBI Taxonomy" id="39325"/>
    <lineage>
        <taxon>Eukaryota</taxon>
        <taxon>Viridiplantae</taxon>
        <taxon>Streptophyta</taxon>
        <taxon>Embryophyta</taxon>
        <taxon>Tracheophyta</taxon>
        <taxon>Spermatophyta</taxon>
        <taxon>Magnoliopsida</taxon>
        <taxon>Ranunculales</taxon>
        <taxon>Circaeasteraceae</taxon>
        <taxon>Kingdonia</taxon>
    </lineage>
</organism>
<protein>
    <submittedName>
        <fullName evidence="1">Uncharacterized protein</fullName>
    </submittedName>
</protein>
<gene>
    <name evidence="1" type="ORF">GIB67_031020</name>
</gene>
<comment type="caution">
    <text evidence="1">The sequence shown here is derived from an EMBL/GenBank/DDBJ whole genome shotgun (WGS) entry which is preliminary data.</text>
</comment>
<accession>A0A7J7NGC4</accession>
<reference evidence="1 2" key="1">
    <citation type="journal article" date="2020" name="IScience">
        <title>Genome Sequencing of the Endangered Kingdonia uniflora (Circaeasteraceae, Ranunculales) Reveals Potential Mechanisms of Evolutionary Specialization.</title>
        <authorList>
            <person name="Sun Y."/>
            <person name="Deng T."/>
            <person name="Zhang A."/>
            <person name="Moore M.J."/>
            <person name="Landis J.B."/>
            <person name="Lin N."/>
            <person name="Zhang H."/>
            <person name="Zhang X."/>
            <person name="Huang J."/>
            <person name="Zhang X."/>
            <person name="Sun H."/>
            <person name="Wang H."/>
        </authorList>
    </citation>
    <scope>NUCLEOTIDE SEQUENCE [LARGE SCALE GENOMIC DNA]</scope>
    <source>
        <strain evidence="1">TB1705</strain>
        <tissue evidence="1">Leaf</tissue>
    </source>
</reference>
<name>A0A7J7NGC4_9MAGN</name>